<dbReference type="GO" id="GO:0022857">
    <property type="term" value="F:transmembrane transporter activity"/>
    <property type="evidence" value="ECO:0007669"/>
    <property type="project" value="InterPro"/>
</dbReference>
<feature type="transmembrane region" description="Helical" evidence="6">
    <location>
        <begin position="106"/>
        <end position="129"/>
    </location>
</feature>
<feature type="transmembrane region" description="Helical" evidence="6">
    <location>
        <begin position="463"/>
        <end position="486"/>
    </location>
</feature>
<name>A0A024S8Z2_HYPJR</name>
<dbReference type="PANTHER" id="PTHR23507">
    <property type="entry name" value="ZGC:174356"/>
    <property type="match status" value="1"/>
</dbReference>
<feature type="transmembrane region" description="Helical" evidence="6">
    <location>
        <begin position="12"/>
        <end position="32"/>
    </location>
</feature>
<accession>A0A024S8Z2</accession>
<gene>
    <name evidence="7" type="ORF">M419DRAFT_35634</name>
</gene>
<keyword evidence="2 6" id="KW-0812">Transmembrane</keyword>
<feature type="transmembrane region" description="Helical" evidence="6">
    <location>
        <begin position="294"/>
        <end position="314"/>
    </location>
</feature>
<feature type="compositionally biased region" description="Polar residues" evidence="5">
    <location>
        <begin position="271"/>
        <end position="283"/>
    </location>
</feature>
<feature type="transmembrane region" description="Helical" evidence="6">
    <location>
        <begin position="135"/>
        <end position="160"/>
    </location>
</feature>
<evidence type="ECO:0000256" key="2">
    <source>
        <dbReference type="ARBA" id="ARBA00022692"/>
    </source>
</evidence>
<evidence type="ECO:0000256" key="1">
    <source>
        <dbReference type="ARBA" id="ARBA00004141"/>
    </source>
</evidence>
<dbReference type="GO" id="GO:0016020">
    <property type="term" value="C:membrane"/>
    <property type="evidence" value="ECO:0007669"/>
    <property type="project" value="UniProtKB-SubCell"/>
</dbReference>
<dbReference type="SUPFAM" id="SSF103473">
    <property type="entry name" value="MFS general substrate transporter"/>
    <property type="match status" value="1"/>
</dbReference>
<dbReference type="Pfam" id="PF07690">
    <property type="entry name" value="MFS_1"/>
    <property type="match status" value="1"/>
</dbReference>
<organism evidence="7 8">
    <name type="scientific">Hypocrea jecorina (strain ATCC 56765 / BCRC 32924 / NRRL 11460 / Rut C-30)</name>
    <name type="common">Trichoderma reesei</name>
    <dbReference type="NCBI Taxonomy" id="1344414"/>
    <lineage>
        <taxon>Eukaryota</taxon>
        <taxon>Fungi</taxon>
        <taxon>Dikarya</taxon>
        <taxon>Ascomycota</taxon>
        <taxon>Pezizomycotina</taxon>
        <taxon>Sordariomycetes</taxon>
        <taxon>Hypocreomycetidae</taxon>
        <taxon>Hypocreales</taxon>
        <taxon>Hypocreaceae</taxon>
        <taxon>Trichoderma</taxon>
    </lineage>
</organism>
<proteinExistence type="predicted"/>
<dbReference type="PANTHER" id="PTHR23507:SF1">
    <property type="entry name" value="FI18259P1-RELATED"/>
    <property type="match status" value="1"/>
</dbReference>
<feature type="transmembrane region" description="Helical" evidence="6">
    <location>
        <begin position="376"/>
        <end position="394"/>
    </location>
</feature>
<sequence>MALKFRRPTVPTTWLLPLLVVNLFVINLGLSISDYPYMKLWQDIICKHHLGLSSDELLPELECHDRAVQRELNIVDVGSSVSSTIGSALVALPLGMLSDKVGRVPVLALSIISLFLSEACDLLICWKWHHVPLRAIWGSGAIMLLGGGRGVAEAMVFTSIADVIPESKRATCFQWVVAAVLSSELFGPLIANRLTEISIWCPLLLELGLIAAGGLVLVLFMPETLPARNSPVLVGEDTPIMSNSSNNNNDNNITTNNNTNKTTNTIDNITETPENSSSQSPTKSALATIFRRPAIYLLPGSILAMPAVTSQYGIVMRIMPIQFNWPLSRASLLFSLNAAVTLLTLLLILPATSYLLYRRSSSSSSSSSSPLQRDRILARASVVLFVLGSLFLVVGGRVSLVILGVAVSALGSGVPTLCRTLLIASVGEQRTGSVFGVIAAGEVLGMLACELIIGPLFDIGLRTWLGLPFCLGMVISTTTCVLTWLVRDIDV</sequence>
<feature type="compositionally biased region" description="Low complexity" evidence="5">
    <location>
        <begin position="242"/>
        <end position="270"/>
    </location>
</feature>
<dbReference type="EMBL" id="KI911147">
    <property type="protein sequence ID" value="ETS01815.1"/>
    <property type="molecule type" value="Genomic_DNA"/>
</dbReference>
<dbReference type="InterPro" id="IPR036259">
    <property type="entry name" value="MFS_trans_sf"/>
</dbReference>
<dbReference type="Gene3D" id="1.20.1250.20">
    <property type="entry name" value="MFS general substrate transporter like domains"/>
    <property type="match status" value="1"/>
</dbReference>
<feature type="transmembrane region" description="Helical" evidence="6">
    <location>
        <begin position="400"/>
        <end position="422"/>
    </location>
</feature>
<feature type="transmembrane region" description="Helical" evidence="6">
    <location>
        <begin position="197"/>
        <end position="220"/>
    </location>
</feature>
<protein>
    <submittedName>
        <fullName evidence="7">MFS general substrate transporter</fullName>
    </submittedName>
</protein>
<keyword evidence="4 6" id="KW-0472">Membrane</keyword>
<comment type="subcellular location">
    <subcellularLocation>
        <location evidence="1">Membrane</location>
        <topology evidence="1">Multi-pass membrane protein</topology>
    </subcellularLocation>
</comment>
<feature type="transmembrane region" description="Helical" evidence="6">
    <location>
        <begin position="434"/>
        <end position="457"/>
    </location>
</feature>
<evidence type="ECO:0000256" key="5">
    <source>
        <dbReference type="SAM" id="MobiDB-lite"/>
    </source>
</evidence>
<dbReference type="InterPro" id="IPR011701">
    <property type="entry name" value="MFS"/>
</dbReference>
<dbReference type="OrthoDB" id="194139at2759"/>
<dbReference type="KEGG" id="trr:M419DRAFT_35634"/>
<feature type="transmembrane region" description="Helical" evidence="6">
    <location>
        <begin position="334"/>
        <end position="356"/>
    </location>
</feature>
<dbReference type="AlphaFoldDB" id="A0A024S8Z2"/>
<evidence type="ECO:0000256" key="4">
    <source>
        <dbReference type="ARBA" id="ARBA00023136"/>
    </source>
</evidence>
<evidence type="ECO:0000256" key="6">
    <source>
        <dbReference type="SAM" id="Phobius"/>
    </source>
</evidence>
<evidence type="ECO:0000313" key="7">
    <source>
        <dbReference type="EMBL" id="ETS01815.1"/>
    </source>
</evidence>
<evidence type="ECO:0000313" key="8">
    <source>
        <dbReference type="Proteomes" id="UP000024376"/>
    </source>
</evidence>
<feature type="transmembrane region" description="Helical" evidence="6">
    <location>
        <begin position="74"/>
        <end position="94"/>
    </location>
</feature>
<feature type="region of interest" description="Disordered" evidence="5">
    <location>
        <begin position="242"/>
        <end position="283"/>
    </location>
</feature>
<evidence type="ECO:0000256" key="3">
    <source>
        <dbReference type="ARBA" id="ARBA00022989"/>
    </source>
</evidence>
<dbReference type="Proteomes" id="UP000024376">
    <property type="component" value="Unassembled WGS sequence"/>
</dbReference>
<dbReference type="HOGENOM" id="CLU_013756_3_0_1"/>
<reference evidence="8" key="1">
    <citation type="journal article" date="2013" name="Ind. Biotechnol.">
        <title>Comparative genomics analysis of Trichoderma reesei strains.</title>
        <authorList>
            <person name="Koike H."/>
            <person name="Aerts A."/>
            <person name="LaButti K."/>
            <person name="Grigoriev I.V."/>
            <person name="Baker S.E."/>
        </authorList>
    </citation>
    <scope>NUCLEOTIDE SEQUENCE [LARGE SCALE GENOMIC DNA]</scope>
    <source>
        <strain evidence="8">ATCC 56765 / BCRC 32924 / NRRL 11460 / Rut C-30</strain>
    </source>
</reference>
<keyword evidence="3 6" id="KW-1133">Transmembrane helix</keyword>